<dbReference type="PANTHER" id="PTHR43382">
    <property type="entry name" value="PROLYL-TRNA SYNTHETASE"/>
    <property type="match status" value="1"/>
</dbReference>
<proteinExistence type="inferred from homology"/>
<dbReference type="InterPro" id="IPR036754">
    <property type="entry name" value="YbaK/aa-tRNA-synt-asso_dom_sf"/>
</dbReference>
<dbReference type="InterPro" id="IPR006195">
    <property type="entry name" value="aa-tRNA-synth_II"/>
</dbReference>
<evidence type="ECO:0000256" key="1">
    <source>
        <dbReference type="ARBA" id="ARBA00012831"/>
    </source>
</evidence>
<dbReference type="EMBL" id="JBBJCI010000140">
    <property type="protein sequence ID" value="KAK7242844.1"/>
    <property type="molecule type" value="Genomic_DNA"/>
</dbReference>
<keyword evidence="5" id="KW-0648">Protein biosynthesis</keyword>
<evidence type="ECO:0000256" key="5">
    <source>
        <dbReference type="ARBA" id="ARBA00022917"/>
    </source>
</evidence>
<keyword evidence="4" id="KW-0067">ATP-binding</keyword>
<keyword evidence="3" id="KW-0547">Nucleotide-binding</keyword>
<dbReference type="SUPFAM" id="SSF52954">
    <property type="entry name" value="Class II aaRS ABD-related"/>
    <property type="match status" value="1"/>
</dbReference>
<dbReference type="Pfam" id="PF00587">
    <property type="entry name" value="tRNA-synt_2b"/>
    <property type="match status" value="1"/>
</dbReference>
<evidence type="ECO:0000256" key="9">
    <source>
        <dbReference type="SAM" id="MobiDB-lite"/>
    </source>
</evidence>
<dbReference type="Pfam" id="PF09180">
    <property type="entry name" value="ProRS-C_1"/>
    <property type="match status" value="1"/>
</dbReference>
<dbReference type="CDD" id="cd00778">
    <property type="entry name" value="ProRS_core_arch_euk"/>
    <property type="match status" value="1"/>
</dbReference>
<evidence type="ECO:0000256" key="8">
    <source>
        <dbReference type="ARBA" id="ARBA00047671"/>
    </source>
</evidence>
<dbReference type="PROSITE" id="PS50862">
    <property type="entry name" value="AA_TRNA_LIGASE_II"/>
    <property type="match status" value="1"/>
</dbReference>
<keyword evidence="6" id="KW-0030">Aminoacyl-tRNA synthetase</keyword>
<dbReference type="InterPro" id="IPR007214">
    <property type="entry name" value="YbaK/aa-tRNA-synth-assoc-dom"/>
</dbReference>
<dbReference type="SMART" id="SM00946">
    <property type="entry name" value="ProRS-C_1"/>
    <property type="match status" value="1"/>
</dbReference>
<evidence type="ECO:0000256" key="2">
    <source>
        <dbReference type="ARBA" id="ARBA00022598"/>
    </source>
</evidence>
<dbReference type="InterPro" id="IPR016061">
    <property type="entry name" value="Pro-tRNA_ligase_II_C"/>
</dbReference>
<dbReference type="InterPro" id="IPR002316">
    <property type="entry name" value="Pro-tRNA-ligase_IIa"/>
</dbReference>
<feature type="compositionally biased region" description="Pro residues" evidence="9">
    <location>
        <begin position="229"/>
        <end position="247"/>
    </location>
</feature>
<dbReference type="Proteomes" id="UP001363151">
    <property type="component" value="Unassembled WGS sequence"/>
</dbReference>
<evidence type="ECO:0000313" key="12">
    <source>
        <dbReference type="Proteomes" id="UP001363151"/>
    </source>
</evidence>
<evidence type="ECO:0000313" key="11">
    <source>
        <dbReference type="EMBL" id="KAK7242844.1"/>
    </source>
</evidence>
<evidence type="ECO:0000256" key="7">
    <source>
        <dbReference type="ARBA" id="ARBA00029731"/>
    </source>
</evidence>
<dbReference type="InterPro" id="IPR004154">
    <property type="entry name" value="Anticodon-bd"/>
</dbReference>
<dbReference type="Gene3D" id="3.30.110.30">
    <property type="entry name" value="C-terminal domain of ProRS"/>
    <property type="match status" value="1"/>
</dbReference>
<gene>
    <name evidence="11" type="ORF">SO694_00015416</name>
</gene>
<dbReference type="Gene3D" id="3.40.50.800">
    <property type="entry name" value="Anticodon-binding domain"/>
    <property type="match status" value="1"/>
</dbReference>
<dbReference type="HAMAP" id="MF_01571">
    <property type="entry name" value="Pro_tRNA_synth_type3"/>
    <property type="match status" value="1"/>
</dbReference>
<comment type="catalytic activity">
    <reaction evidence="8">
        <text>tRNA(Pro) + L-proline + ATP = L-prolyl-tRNA(Pro) + AMP + diphosphate</text>
        <dbReference type="Rhea" id="RHEA:14305"/>
        <dbReference type="Rhea" id="RHEA-COMP:9700"/>
        <dbReference type="Rhea" id="RHEA-COMP:9702"/>
        <dbReference type="ChEBI" id="CHEBI:30616"/>
        <dbReference type="ChEBI" id="CHEBI:33019"/>
        <dbReference type="ChEBI" id="CHEBI:60039"/>
        <dbReference type="ChEBI" id="CHEBI:78442"/>
        <dbReference type="ChEBI" id="CHEBI:78532"/>
        <dbReference type="ChEBI" id="CHEBI:456215"/>
        <dbReference type="EC" id="6.1.1.15"/>
    </reaction>
</comment>
<accession>A0ABR1G2T7</accession>
<sequence length="768" mass="82098">MQIVKTAKFGVLDVCGLKPAASSAPRRGAHVAPTDAALASLTAPGGVAVVTDAGDNAVLLKLDALGIPHQTYKHAAVPTIEAQSAALGSLPGRLTKNLLLKDKKAGTFLVTVAHDRAVNMKELPGLLGIAKNANLRLTDPAVLGVEKGSVSPYAALNDGGGVVTVALDASLAPGGGDGSNILTHPLRSDMTVSASPSDLVKYLAAVGHAPKIVDFGGAPAAAAAAAPKAPKPPKAPKAPKAPKPPQAPQAGGRNKKGSKETLDRIVASKSDDFATWYGEVITKSEMIEYGKISGCYILRPWSFGIWEQIQKAFDGWIKDEPLEVENCYFPLFVTKGALEAEEDHVDGFAPEVAWVTRSGDSELAEPIAIRPTSETIMYPEFAKWLRSHRDLPLKLNQWCSVVRWEFKYPTPFLRSREFLWQEGHTAHYELAEADAMVYAILGLYKKVYEDLLAVPVIPGTKTEKEKFAGGLRTTTVEAYIDGSGRAIQGATSHNLGQNFGKIYGIEVESADGSGGKRVPWQTSWGLTTRSIGVMVMVHSDDQGLVLPPRVAPVQVVVIPIISKACPLAELQGFVDSVKAELKAAGLRVRVDDRGNQSPGWKYNHWEQKGVPLRVEVGPRDAAAQSVMAVRRVDGGKKALPLAGLGAALAAELDDVHAAMFAKAKAARDAKLVRVTDWADFVPKLNENNLILTPWCDPADQDAEEAVKDKSRTEALEALGLDDEDARTATSLAAKTLCVPHDQPPLPAGTKCFFTGKPATCWCLWGRSY</sequence>
<dbReference type="NCBIfam" id="TIGR00408">
    <property type="entry name" value="proS_fam_I"/>
    <property type="match status" value="1"/>
</dbReference>
<protein>
    <recommendedName>
        <fullName evidence="1">proline--tRNA ligase</fullName>
        <ecNumber evidence="1">6.1.1.15</ecNumber>
    </recommendedName>
    <alternativeName>
        <fullName evidence="7">Prolyl-tRNA synthetase</fullName>
    </alternativeName>
</protein>
<keyword evidence="12" id="KW-1185">Reference proteome</keyword>
<evidence type="ECO:0000256" key="6">
    <source>
        <dbReference type="ARBA" id="ARBA00023146"/>
    </source>
</evidence>
<comment type="caution">
    <text evidence="11">The sequence shown here is derived from an EMBL/GenBank/DDBJ whole genome shotgun (WGS) entry which is preliminary data.</text>
</comment>
<dbReference type="InterPro" id="IPR033721">
    <property type="entry name" value="ProRS_core_arch_euk"/>
</dbReference>
<evidence type="ECO:0000256" key="3">
    <source>
        <dbReference type="ARBA" id="ARBA00022741"/>
    </source>
</evidence>
<organism evidence="11 12">
    <name type="scientific">Aureococcus anophagefferens</name>
    <name type="common">Harmful bloom alga</name>
    <dbReference type="NCBI Taxonomy" id="44056"/>
    <lineage>
        <taxon>Eukaryota</taxon>
        <taxon>Sar</taxon>
        <taxon>Stramenopiles</taxon>
        <taxon>Ochrophyta</taxon>
        <taxon>Pelagophyceae</taxon>
        <taxon>Pelagomonadales</taxon>
        <taxon>Pelagomonadaceae</taxon>
        <taxon>Aureococcus</taxon>
    </lineage>
</organism>
<dbReference type="Gene3D" id="3.90.960.10">
    <property type="entry name" value="YbaK/aminoacyl-tRNA synthetase-associated domain"/>
    <property type="match status" value="1"/>
</dbReference>
<dbReference type="Pfam" id="PF04073">
    <property type="entry name" value="tRNA_edit"/>
    <property type="match status" value="1"/>
</dbReference>
<evidence type="ECO:0000259" key="10">
    <source>
        <dbReference type="PROSITE" id="PS50862"/>
    </source>
</evidence>
<dbReference type="SUPFAM" id="SSF55681">
    <property type="entry name" value="Class II aaRS and biotin synthetases"/>
    <property type="match status" value="1"/>
</dbReference>
<dbReference type="PANTHER" id="PTHR43382:SF2">
    <property type="entry name" value="BIFUNCTIONAL GLUTAMATE_PROLINE--TRNA LIGASE"/>
    <property type="match status" value="1"/>
</dbReference>
<dbReference type="SUPFAM" id="SSF55826">
    <property type="entry name" value="YbaK/ProRS associated domain"/>
    <property type="match status" value="1"/>
</dbReference>
<dbReference type="EC" id="6.1.1.15" evidence="1"/>
<dbReference type="InterPro" id="IPR017449">
    <property type="entry name" value="Pro-tRNA_synth_II"/>
</dbReference>
<dbReference type="InterPro" id="IPR004499">
    <property type="entry name" value="Pro-tRNA-ligase_IIa_arc-type"/>
</dbReference>
<dbReference type="InterPro" id="IPR002314">
    <property type="entry name" value="aa-tRNA-synt_IIb"/>
</dbReference>
<name>A0ABR1G2T7_AURAN</name>
<dbReference type="InterPro" id="IPR045864">
    <property type="entry name" value="aa-tRNA-synth_II/BPL/LPL"/>
</dbReference>
<dbReference type="Pfam" id="PF03129">
    <property type="entry name" value="HGTP_anticodon"/>
    <property type="match status" value="1"/>
</dbReference>
<dbReference type="PRINTS" id="PR01046">
    <property type="entry name" value="TRNASYNTHPRO"/>
</dbReference>
<keyword evidence="2" id="KW-0436">Ligase</keyword>
<dbReference type="InterPro" id="IPR036621">
    <property type="entry name" value="Anticodon-bd_dom_sf"/>
</dbReference>
<evidence type="ECO:0000256" key="4">
    <source>
        <dbReference type="ARBA" id="ARBA00022840"/>
    </source>
</evidence>
<reference evidence="11 12" key="1">
    <citation type="submission" date="2024-03" db="EMBL/GenBank/DDBJ databases">
        <title>Aureococcus anophagefferens CCMP1851 and Kratosvirus quantuckense: Draft genome of a second virus-susceptible host strain in the model system.</title>
        <authorList>
            <person name="Chase E."/>
            <person name="Truchon A.R."/>
            <person name="Schepens W."/>
            <person name="Wilhelm S.W."/>
        </authorList>
    </citation>
    <scope>NUCLEOTIDE SEQUENCE [LARGE SCALE GENOMIC DNA]</scope>
    <source>
        <strain evidence="11 12">CCMP1851</strain>
    </source>
</reference>
<dbReference type="SUPFAM" id="SSF64586">
    <property type="entry name" value="C-terminal domain of ProRS"/>
    <property type="match status" value="1"/>
</dbReference>
<feature type="domain" description="Aminoacyl-transfer RNA synthetases class-II family profile" evidence="10">
    <location>
        <begin position="305"/>
        <end position="547"/>
    </location>
</feature>
<feature type="region of interest" description="Disordered" evidence="9">
    <location>
        <begin position="224"/>
        <end position="260"/>
    </location>
</feature>
<dbReference type="Gene3D" id="3.30.930.10">
    <property type="entry name" value="Bira Bifunctional Protein, Domain 2"/>
    <property type="match status" value="1"/>
</dbReference>